<dbReference type="SUPFAM" id="SSF53756">
    <property type="entry name" value="UDP-Glycosyltransferase/glycogen phosphorylase"/>
    <property type="match status" value="1"/>
</dbReference>
<dbReference type="Proteomes" id="UP000041770">
    <property type="component" value="Unassembled WGS sequence"/>
</dbReference>
<dbReference type="GO" id="GO:0009011">
    <property type="term" value="F:alpha-1,4-glucan glucosyltransferase (ADP-glucose donor) activity"/>
    <property type="evidence" value="ECO:0007669"/>
    <property type="project" value="UniProtKB-EC"/>
</dbReference>
<name>A0A655XNK2_VIBCL</name>
<proteinExistence type="predicted"/>
<dbReference type="Gene3D" id="3.40.50.2000">
    <property type="entry name" value="Glycogen Phosphorylase B"/>
    <property type="match status" value="2"/>
</dbReference>
<dbReference type="EMBL" id="CWQY01000003">
    <property type="protein sequence ID" value="CSC16689.1"/>
    <property type="molecule type" value="Genomic_DNA"/>
</dbReference>
<keyword evidence="1" id="KW-0808">Transferase</keyword>
<keyword evidence="1" id="KW-0328">Glycosyltransferase</keyword>
<gene>
    <name evidence="1" type="primary">glgA</name>
    <name evidence="1" type="ORF">ERS013200_00739</name>
</gene>
<organism evidence="1 2">
    <name type="scientific">Vibrio cholerae</name>
    <dbReference type="NCBI Taxonomy" id="666"/>
    <lineage>
        <taxon>Bacteria</taxon>
        <taxon>Pseudomonadati</taxon>
        <taxon>Pseudomonadota</taxon>
        <taxon>Gammaproteobacteria</taxon>
        <taxon>Vibrionales</taxon>
        <taxon>Vibrionaceae</taxon>
        <taxon>Vibrio</taxon>
    </lineage>
</organism>
<dbReference type="EC" id="2.4.1.21" evidence="1"/>
<evidence type="ECO:0000313" key="2">
    <source>
        <dbReference type="Proteomes" id="UP000041770"/>
    </source>
</evidence>
<protein>
    <submittedName>
        <fullName evidence="1">Glycogen synthase</fullName>
        <ecNumber evidence="1">2.4.1.21</ecNumber>
    </submittedName>
</protein>
<dbReference type="AlphaFoldDB" id="A0A655XNK2"/>
<evidence type="ECO:0000313" key="1">
    <source>
        <dbReference type="EMBL" id="CSC16689.1"/>
    </source>
</evidence>
<reference evidence="1 2" key="1">
    <citation type="submission" date="2015-07" db="EMBL/GenBank/DDBJ databases">
        <authorList>
            <consortium name="Pathogen Informatics"/>
        </authorList>
    </citation>
    <scope>NUCLEOTIDE SEQUENCE [LARGE SCALE GENOMIC DNA]</scope>
    <source>
        <strain evidence="1 2">A316</strain>
    </source>
</reference>
<sequence length="46" mass="5735">MQRALLFYLQQPEEMLKVQQRAMQQNFSWEESAQEYMKMYRLARFG</sequence>
<accession>A0A655XNK2</accession>